<evidence type="ECO:0000313" key="1">
    <source>
        <dbReference type="EMBL" id="GAG78006.1"/>
    </source>
</evidence>
<proteinExistence type="predicted"/>
<comment type="caution">
    <text evidence="1">The sequence shown here is derived from an EMBL/GenBank/DDBJ whole genome shotgun (WGS) entry which is preliminary data.</text>
</comment>
<gene>
    <name evidence="1" type="ORF">S01H4_31132</name>
</gene>
<reference evidence="1" key="1">
    <citation type="journal article" date="2014" name="Front. Microbiol.">
        <title>High frequency of phylogenetically diverse reductive dehalogenase-homologous genes in deep subseafloor sedimentary metagenomes.</title>
        <authorList>
            <person name="Kawai M."/>
            <person name="Futagami T."/>
            <person name="Toyoda A."/>
            <person name="Takaki Y."/>
            <person name="Nishi S."/>
            <person name="Hori S."/>
            <person name="Arai W."/>
            <person name="Tsubouchi T."/>
            <person name="Morono Y."/>
            <person name="Uchiyama I."/>
            <person name="Ito T."/>
            <person name="Fujiyama A."/>
            <person name="Inagaki F."/>
            <person name="Takami H."/>
        </authorList>
    </citation>
    <scope>NUCLEOTIDE SEQUENCE</scope>
    <source>
        <strain evidence="1">Expedition CK06-06</strain>
    </source>
</reference>
<protein>
    <submittedName>
        <fullName evidence="1">Uncharacterized protein</fullName>
    </submittedName>
</protein>
<dbReference type="EMBL" id="BART01016142">
    <property type="protein sequence ID" value="GAG78006.1"/>
    <property type="molecule type" value="Genomic_DNA"/>
</dbReference>
<organism evidence="1">
    <name type="scientific">marine sediment metagenome</name>
    <dbReference type="NCBI Taxonomy" id="412755"/>
    <lineage>
        <taxon>unclassified sequences</taxon>
        <taxon>metagenomes</taxon>
        <taxon>ecological metagenomes</taxon>
    </lineage>
</organism>
<name>X1C0W6_9ZZZZ</name>
<accession>X1C0W6</accession>
<dbReference type="AlphaFoldDB" id="X1C0W6"/>
<sequence>MNLTFEFNMPDEQMKPIIDLLAETKALRLELKKQRLVKQ</sequence>